<name>A0ABV6JA90_9BACL</name>
<dbReference type="Proteomes" id="UP001589818">
    <property type="component" value="Unassembled WGS sequence"/>
</dbReference>
<evidence type="ECO:0000256" key="1">
    <source>
        <dbReference type="ARBA" id="ARBA00023002"/>
    </source>
</evidence>
<evidence type="ECO:0000313" key="4">
    <source>
        <dbReference type="Proteomes" id="UP001589818"/>
    </source>
</evidence>
<accession>A0ABV6JA90</accession>
<keyword evidence="4" id="KW-1185">Reference proteome</keyword>
<gene>
    <name evidence="3" type="ORF">ACFFJ8_14005</name>
</gene>
<sequence>MKTIDLPGLKQGVSRLIMGSDYFSPEVFELVCTNMDAFTAIGGNTVDSGFIYGGGKSEQAIGMWMEERKNRDTFNVWTKGAHPDHNGSRMSKAAIEEELKISLERLRTDYIDVYALHRDDRNVPVGAILEWLNEHVEAGRILAFGGSNWSTERLEEANRYAAEHGLRGFDFSSPNLSLAKAKEPFWSDCVSVDEQALAWHERSGLPIFSWSSQARGFFTGRFTPEDRSDADLVRVFYNDANWERYYRAEKLGKEKGVTTIQIALAYVLSQSFPTAAIIGPRNEAEMKSCLEATNILLSQEEIRWLDLRTP</sequence>
<comment type="caution">
    <text evidence="3">The sequence shown here is derived from an EMBL/GenBank/DDBJ whole genome shotgun (WGS) entry which is preliminary data.</text>
</comment>
<evidence type="ECO:0000259" key="2">
    <source>
        <dbReference type="Pfam" id="PF00248"/>
    </source>
</evidence>
<protein>
    <submittedName>
        <fullName evidence="3">Aldo/keto reductase</fullName>
    </submittedName>
</protein>
<dbReference type="SUPFAM" id="SSF51430">
    <property type="entry name" value="NAD(P)-linked oxidoreductase"/>
    <property type="match status" value="1"/>
</dbReference>
<reference evidence="3 4" key="1">
    <citation type="submission" date="2024-09" db="EMBL/GenBank/DDBJ databases">
        <authorList>
            <person name="Sun Q."/>
            <person name="Mori K."/>
        </authorList>
    </citation>
    <scope>NUCLEOTIDE SEQUENCE [LARGE SCALE GENOMIC DNA]</scope>
    <source>
        <strain evidence="3 4">CCM 4839</strain>
    </source>
</reference>
<dbReference type="InterPro" id="IPR036812">
    <property type="entry name" value="NAD(P)_OxRdtase_dom_sf"/>
</dbReference>
<dbReference type="Gene3D" id="3.20.20.100">
    <property type="entry name" value="NADP-dependent oxidoreductase domain"/>
    <property type="match status" value="1"/>
</dbReference>
<dbReference type="EMBL" id="JBHLVF010000017">
    <property type="protein sequence ID" value="MFC0392482.1"/>
    <property type="molecule type" value="Genomic_DNA"/>
</dbReference>
<dbReference type="PANTHER" id="PTHR43364">
    <property type="entry name" value="NADH-SPECIFIC METHYLGLYOXAL REDUCTASE-RELATED"/>
    <property type="match status" value="1"/>
</dbReference>
<dbReference type="RefSeq" id="WP_204819563.1">
    <property type="nucleotide sequence ID" value="NZ_JANHOF010000003.1"/>
</dbReference>
<dbReference type="Pfam" id="PF00248">
    <property type="entry name" value="Aldo_ket_red"/>
    <property type="match status" value="1"/>
</dbReference>
<organism evidence="3 4">
    <name type="scientific">Paenibacillus mendelii</name>
    <dbReference type="NCBI Taxonomy" id="206163"/>
    <lineage>
        <taxon>Bacteria</taxon>
        <taxon>Bacillati</taxon>
        <taxon>Bacillota</taxon>
        <taxon>Bacilli</taxon>
        <taxon>Bacillales</taxon>
        <taxon>Paenibacillaceae</taxon>
        <taxon>Paenibacillus</taxon>
    </lineage>
</organism>
<dbReference type="CDD" id="cd19082">
    <property type="entry name" value="AKR_AKR10A1_2"/>
    <property type="match status" value="1"/>
</dbReference>
<dbReference type="PANTHER" id="PTHR43364:SF4">
    <property type="entry name" value="NAD(P)-LINKED OXIDOREDUCTASE SUPERFAMILY PROTEIN"/>
    <property type="match status" value="1"/>
</dbReference>
<dbReference type="InterPro" id="IPR050523">
    <property type="entry name" value="AKR_Detox_Biosynth"/>
</dbReference>
<keyword evidence="1" id="KW-0560">Oxidoreductase</keyword>
<evidence type="ECO:0000313" key="3">
    <source>
        <dbReference type="EMBL" id="MFC0392482.1"/>
    </source>
</evidence>
<proteinExistence type="predicted"/>
<dbReference type="InterPro" id="IPR023210">
    <property type="entry name" value="NADP_OxRdtase_dom"/>
</dbReference>
<feature type="domain" description="NADP-dependent oxidoreductase" evidence="2">
    <location>
        <begin position="34"/>
        <end position="305"/>
    </location>
</feature>